<dbReference type="GO" id="GO:0008999">
    <property type="term" value="F:protein-N-terminal-alanine acetyltransferase activity"/>
    <property type="evidence" value="ECO:0007669"/>
    <property type="project" value="TreeGrafter"/>
</dbReference>
<dbReference type="Proteomes" id="UP000027345">
    <property type="component" value="Unassembled WGS sequence"/>
</dbReference>
<dbReference type="Gene3D" id="3.40.630.30">
    <property type="match status" value="1"/>
</dbReference>
<dbReference type="OrthoDB" id="3208058at2"/>
<accession>A0A066U8R6</accession>
<dbReference type="eggNOG" id="COG3393">
    <property type="taxonomic scope" value="Bacteria"/>
</dbReference>
<feature type="binding site" evidence="4">
    <location>
        <begin position="254"/>
        <end position="260"/>
    </location>
    <ligand>
        <name>acetyl-CoA</name>
        <dbReference type="ChEBI" id="CHEBI:57288"/>
        <label>2</label>
    </ligand>
</feature>
<keyword evidence="3 4" id="KW-0012">Acyltransferase</keyword>
<dbReference type="EC" id="2.3.1.189" evidence="4"/>
<dbReference type="Pfam" id="PF13508">
    <property type="entry name" value="Acetyltransf_7"/>
    <property type="match status" value="1"/>
</dbReference>
<dbReference type="STRING" id="287986.DV20_02005"/>
<comment type="caution">
    <text evidence="4">Lacks conserved residue(s) required for the propagation of feature annotation.</text>
</comment>
<sequence length="309" mass="33947">MSGDGEWRQELDERQLEDVRRLLLAVREADGRPEVGPEGPLPGEFDGGEHLVACIEGEVVGYAHLDTTGDSFGHQVAELFVHPAHRNRGYGAKLLQALDERAAVGFRVWAHGDHPAAQRLARKTGLERKRELLILHVDVEGADWPEPVLRDGVSLRTFVTGQDEDAVVRVNARAFDWHPEQGALTADDVRADERRPWFDPGGFFLAVEKNTANGSLEDTVIGFHWTKVHEPTPGRFGGERVGEVYVVGVDPAAQGGGLGRALTLAGLRYLAGRGLRQIILYVEGDNAPALAVYSKLGFTRHETDVQYGR</sequence>
<dbReference type="PIRSF" id="PIRSF021524">
    <property type="entry name" value="MSH_acetyltransferase"/>
    <property type="match status" value="1"/>
</dbReference>
<dbReference type="eggNOG" id="COG0456">
    <property type="taxonomic scope" value="Bacteria"/>
</dbReference>
<dbReference type="RefSeq" id="WP_043775853.1">
    <property type="nucleotide sequence ID" value="NZ_JMQI01000003.1"/>
</dbReference>
<feature type="binding site" evidence="4">
    <location>
        <begin position="247"/>
        <end position="249"/>
    </location>
    <ligand>
        <name>acetyl-CoA</name>
        <dbReference type="ChEBI" id="CHEBI:57288"/>
        <label>2</label>
    </ligand>
</feature>
<name>A0A066U8R6_9PSEU</name>
<comment type="caution">
    <text evidence="6">The sequence shown here is derived from an EMBL/GenBank/DDBJ whole genome shotgun (WGS) entry which is preliminary data.</text>
</comment>
<dbReference type="InterPro" id="IPR000182">
    <property type="entry name" value="GNAT_dom"/>
</dbReference>
<protein>
    <recommendedName>
        <fullName evidence="4">Mycothiol acetyltransferase</fullName>
        <shortName evidence="4">MSH acetyltransferase</shortName>
        <ecNumber evidence="4">2.3.1.189</ecNumber>
    </recommendedName>
    <alternativeName>
        <fullName evidence="4">Mycothiol synthase</fullName>
    </alternativeName>
</protein>
<evidence type="ECO:0000259" key="5">
    <source>
        <dbReference type="PROSITE" id="PS51186"/>
    </source>
</evidence>
<feature type="binding site" evidence="4">
    <location>
        <position position="180"/>
    </location>
    <ligand>
        <name>1D-myo-inositol 2-(L-cysteinylamino)-2-deoxy-alpha-D-glucopyranoside</name>
        <dbReference type="ChEBI" id="CHEBI:58887"/>
    </ligand>
</feature>
<evidence type="ECO:0000313" key="7">
    <source>
        <dbReference type="Proteomes" id="UP000027345"/>
    </source>
</evidence>
<dbReference type="InterPro" id="IPR016181">
    <property type="entry name" value="Acyl_CoA_acyltransferase"/>
</dbReference>
<dbReference type="AlphaFoldDB" id="A0A066U8R6"/>
<comment type="similarity">
    <text evidence="4">Belongs to the acetyltransferase family. MshD subfamily.</text>
</comment>
<evidence type="ECO:0000313" key="6">
    <source>
        <dbReference type="EMBL" id="KDN23856.1"/>
    </source>
</evidence>
<feature type="binding site" evidence="4">
    <location>
        <position position="227"/>
    </location>
    <ligand>
        <name>1D-myo-inositol 2-(L-cysteinylamino)-2-deoxy-alpha-D-glucopyranoside</name>
        <dbReference type="ChEBI" id="CHEBI:58887"/>
    </ligand>
</feature>
<dbReference type="PANTHER" id="PTHR43617:SF31">
    <property type="entry name" value="MYCOTHIOL ACETYLTRANSFERASE"/>
    <property type="match status" value="1"/>
</dbReference>
<evidence type="ECO:0000256" key="2">
    <source>
        <dbReference type="ARBA" id="ARBA00022737"/>
    </source>
</evidence>
<organism evidence="6 7">
    <name type="scientific">Amycolatopsis rifamycinica</name>
    <dbReference type="NCBI Taxonomy" id="287986"/>
    <lineage>
        <taxon>Bacteria</taxon>
        <taxon>Bacillati</taxon>
        <taxon>Actinomycetota</taxon>
        <taxon>Actinomycetes</taxon>
        <taxon>Pseudonocardiales</taxon>
        <taxon>Pseudonocardiaceae</taxon>
        <taxon>Amycolatopsis</taxon>
    </lineage>
</organism>
<feature type="binding site" evidence="4">
    <location>
        <position position="281"/>
    </location>
    <ligand>
        <name>1D-myo-inositol 2-(L-cysteinylamino)-2-deoxy-alpha-D-glucopyranoside</name>
        <dbReference type="ChEBI" id="CHEBI:58887"/>
    </ligand>
</feature>
<dbReference type="PROSITE" id="PS51186">
    <property type="entry name" value="GNAT"/>
    <property type="match status" value="2"/>
</dbReference>
<feature type="binding site" evidence="4">
    <location>
        <begin position="79"/>
        <end position="81"/>
    </location>
    <ligand>
        <name>acetyl-CoA</name>
        <dbReference type="ChEBI" id="CHEBI:57288"/>
        <label>1</label>
    </ligand>
</feature>
<evidence type="ECO:0000256" key="3">
    <source>
        <dbReference type="ARBA" id="ARBA00023315"/>
    </source>
</evidence>
<keyword evidence="2 4" id="KW-0677">Repeat</keyword>
<dbReference type="PANTHER" id="PTHR43617">
    <property type="entry name" value="L-AMINO ACID N-ACETYLTRANSFERASE"/>
    <property type="match status" value="1"/>
</dbReference>
<proteinExistence type="inferred from homology"/>
<evidence type="ECO:0000256" key="1">
    <source>
        <dbReference type="ARBA" id="ARBA00022679"/>
    </source>
</evidence>
<reference evidence="6 7" key="1">
    <citation type="submission" date="2014-05" db="EMBL/GenBank/DDBJ databases">
        <title>Draft genome sequence of Amycolatopsis rifamycinica DSM 46095.</title>
        <authorList>
            <person name="Lal R."/>
            <person name="Saxena A."/>
            <person name="Kumari R."/>
            <person name="Mukherjee U."/>
            <person name="Singh P."/>
            <person name="Sangwan N."/>
            <person name="Mahato N.K."/>
        </authorList>
    </citation>
    <scope>NUCLEOTIDE SEQUENCE [LARGE SCALE GENOMIC DNA]</scope>
    <source>
        <strain evidence="6 7">DSM 46095</strain>
    </source>
</reference>
<evidence type="ECO:0000256" key="4">
    <source>
        <dbReference type="HAMAP-Rule" id="MF_01698"/>
    </source>
</evidence>
<dbReference type="GO" id="GO:0035447">
    <property type="term" value="F:mycothiol synthase activity"/>
    <property type="evidence" value="ECO:0007669"/>
    <property type="project" value="UniProtKB-UniRule"/>
</dbReference>
<feature type="domain" description="N-acetyltransferase" evidence="5">
    <location>
        <begin position="6"/>
        <end position="146"/>
    </location>
</feature>
<dbReference type="HAMAP" id="MF_01698">
    <property type="entry name" value="MshD"/>
    <property type="match status" value="1"/>
</dbReference>
<dbReference type="InterPro" id="IPR017813">
    <property type="entry name" value="Mycothiol_AcTrfase"/>
</dbReference>
<dbReference type="InterPro" id="IPR050276">
    <property type="entry name" value="MshD_Acetyltransferase"/>
</dbReference>
<comment type="catalytic activity">
    <reaction evidence="4">
        <text>1D-myo-inositol 2-(L-cysteinylamino)-2-deoxy-alpha-D-glucopyranoside + acetyl-CoA = mycothiol + CoA + H(+)</text>
        <dbReference type="Rhea" id="RHEA:26172"/>
        <dbReference type="ChEBI" id="CHEBI:15378"/>
        <dbReference type="ChEBI" id="CHEBI:16768"/>
        <dbReference type="ChEBI" id="CHEBI:57287"/>
        <dbReference type="ChEBI" id="CHEBI:57288"/>
        <dbReference type="ChEBI" id="CHEBI:58887"/>
        <dbReference type="EC" id="2.3.1.189"/>
    </reaction>
</comment>
<dbReference type="EMBL" id="JMQI01000003">
    <property type="protein sequence ID" value="KDN23856.1"/>
    <property type="molecule type" value="Genomic_DNA"/>
</dbReference>
<feature type="binding site" evidence="4">
    <location>
        <position position="243"/>
    </location>
    <ligand>
        <name>1D-myo-inositol 2-(L-cysteinylamino)-2-deoxy-alpha-D-glucopyranoside</name>
        <dbReference type="ChEBI" id="CHEBI:58887"/>
    </ligand>
</feature>
<comment type="function">
    <text evidence="4">Catalyzes the transfer of acetyl from acetyl-CoA to desacetylmycothiol (Cys-GlcN-Ins) to form mycothiol.</text>
</comment>
<gene>
    <name evidence="4" type="primary">mshD</name>
    <name evidence="6" type="ORF">DV20_02005</name>
</gene>
<feature type="domain" description="N-acetyltransferase" evidence="5">
    <location>
        <begin position="153"/>
        <end position="309"/>
    </location>
</feature>
<dbReference type="CDD" id="cd04301">
    <property type="entry name" value="NAT_SF"/>
    <property type="match status" value="2"/>
</dbReference>
<dbReference type="GO" id="GO:0010125">
    <property type="term" value="P:mycothiol biosynthetic process"/>
    <property type="evidence" value="ECO:0007669"/>
    <property type="project" value="UniProtKB-UniRule"/>
</dbReference>
<keyword evidence="7" id="KW-1185">Reference proteome</keyword>
<dbReference type="SUPFAM" id="SSF55729">
    <property type="entry name" value="Acyl-CoA N-acyltransferases (Nat)"/>
    <property type="match status" value="1"/>
</dbReference>
<dbReference type="Pfam" id="PF00583">
    <property type="entry name" value="Acetyltransf_1"/>
    <property type="match status" value="1"/>
</dbReference>
<keyword evidence="1 4" id="KW-0808">Transferase</keyword>
<comment type="subunit">
    <text evidence="4">Monomer.</text>
</comment>
<dbReference type="NCBIfam" id="TIGR03448">
    <property type="entry name" value="mycothiol_MshD"/>
    <property type="match status" value="1"/>
</dbReference>